<sequence length="200" mass="22316">MYAYCGNDSPGKFPMCGKVRTLIHYLWCAQVPLAVKGPPKLTSNIDNTNYTTDVGTTLTVTCRVFPVKNDPVLVWILYLKDDINGRSLEADDDKIILYNETKLPNGSDIIISQLQVTVTALMVGASVGCYAYNITKYGNNFSCFQHDIFCAKSLPFNDGIYDVLAFYLAIFFPILVVAVIALYLLLIRRKQEIALPPEGR</sequence>
<dbReference type="AlphaFoldDB" id="A0AAV4BC30"/>
<gene>
    <name evidence="2" type="ORF">PoB_004314000</name>
</gene>
<comment type="caution">
    <text evidence="2">The sequence shown here is derived from an EMBL/GenBank/DDBJ whole genome shotgun (WGS) entry which is preliminary data.</text>
</comment>
<proteinExistence type="predicted"/>
<evidence type="ECO:0000256" key="1">
    <source>
        <dbReference type="SAM" id="Phobius"/>
    </source>
</evidence>
<keyword evidence="1" id="KW-0472">Membrane</keyword>
<evidence type="ECO:0000313" key="3">
    <source>
        <dbReference type="Proteomes" id="UP000735302"/>
    </source>
</evidence>
<dbReference type="Proteomes" id="UP000735302">
    <property type="component" value="Unassembled WGS sequence"/>
</dbReference>
<keyword evidence="1" id="KW-1133">Transmembrane helix</keyword>
<dbReference type="EMBL" id="BLXT01004675">
    <property type="protein sequence ID" value="GFO16635.1"/>
    <property type="molecule type" value="Genomic_DNA"/>
</dbReference>
<keyword evidence="3" id="KW-1185">Reference proteome</keyword>
<dbReference type="InterPro" id="IPR036179">
    <property type="entry name" value="Ig-like_dom_sf"/>
</dbReference>
<accession>A0AAV4BC30</accession>
<name>A0AAV4BC30_9GAST</name>
<evidence type="ECO:0000313" key="2">
    <source>
        <dbReference type="EMBL" id="GFO16635.1"/>
    </source>
</evidence>
<reference evidence="2 3" key="1">
    <citation type="journal article" date="2021" name="Elife">
        <title>Chloroplast acquisition without the gene transfer in kleptoplastic sea slugs, Plakobranchus ocellatus.</title>
        <authorList>
            <person name="Maeda T."/>
            <person name="Takahashi S."/>
            <person name="Yoshida T."/>
            <person name="Shimamura S."/>
            <person name="Takaki Y."/>
            <person name="Nagai Y."/>
            <person name="Toyoda A."/>
            <person name="Suzuki Y."/>
            <person name="Arimoto A."/>
            <person name="Ishii H."/>
            <person name="Satoh N."/>
            <person name="Nishiyama T."/>
            <person name="Hasebe M."/>
            <person name="Maruyama T."/>
            <person name="Minagawa J."/>
            <person name="Obokata J."/>
            <person name="Shigenobu S."/>
        </authorList>
    </citation>
    <scope>NUCLEOTIDE SEQUENCE [LARGE SCALE GENOMIC DNA]</scope>
</reference>
<organism evidence="2 3">
    <name type="scientific">Plakobranchus ocellatus</name>
    <dbReference type="NCBI Taxonomy" id="259542"/>
    <lineage>
        <taxon>Eukaryota</taxon>
        <taxon>Metazoa</taxon>
        <taxon>Spiralia</taxon>
        <taxon>Lophotrochozoa</taxon>
        <taxon>Mollusca</taxon>
        <taxon>Gastropoda</taxon>
        <taxon>Heterobranchia</taxon>
        <taxon>Euthyneura</taxon>
        <taxon>Panpulmonata</taxon>
        <taxon>Sacoglossa</taxon>
        <taxon>Placobranchoidea</taxon>
        <taxon>Plakobranchidae</taxon>
        <taxon>Plakobranchus</taxon>
    </lineage>
</organism>
<feature type="transmembrane region" description="Helical" evidence="1">
    <location>
        <begin position="164"/>
        <end position="186"/>
    </location>
</feature>
<keyword evidence="1" id="KW-0812">Transmembrane</keyword>
<evidence type="ECO:0008006" key="4">
    <source>
        <dbReference type="Google" id="ProtNLM"/>
    </source>
</evidence>
<protein>
    <recommendedName>
        <fullName evidence="4">Ig-like domain-containing protein</fullName>
    </recommendedName>
</protein>
<dbReference type="SUPFAM" id="SSF48726">
    <property type="entry name" value="Immunoglobulin"/>
    <property type="match status" value="1"/>
</dbReference>